<dbReference type="AlphaFoldDB" id="A0AAF0TJA3"/>
<protein>
    <submittedName>
        <fullName evidence="1">Uncharacterized protein</fullName>
    </submittedName>
</protein>
<gene>
    <name evidence="1" type="ORF">MTR67_015997</name>
</gene>
<sequence>VYTCGWKKRFYVNISNSDFSSNNQVTSTGYSSKSSYSIITSIINSNYSSGNVFTSRYCINSFYCINGGNGE</sequence>
<reference evidence="1" key="1">
    <citation type="submission" date="2023-08" db="EMBL/GenBank/DDBJ databases">
        <title>A de novo genome assembly of Solanum verrucosum Schlechtendal, a Mexican diploid species geographically isolated from the other diploid A-genome species in potato relatives.</title>
        <authorList>
            <person name="Hosaka K."/>
        </authorList>
    </citation>
    <scope>NUCLEOTIDE SEQUENCE</scope>
    <source>
        <tissue evidence="1">Young leaves</tissue>
    </source>
</reference>
<evidence type="ECO:0000313" key="2">
    <source>
        <dbReference type="Proteomes" id="UP001234989"/>
    </source>
</evidence>
<organism evidence="1 2">
    <name type="scientific">Solanum verrucosum</name>
    <dbReference type="NCBI Taxonomy" id="315347"/>
    <lineage>
        <taxon>Eukaryota</taxon>
        <taxon>Viridiplantae</taxon>
        <taxon>Streptophyta</taxon>
        <taxon>Embryophyta</taxon>
        <taxon>Tracheophyta</taxon>
        <taxon>Spermatophyta</taxon>
        <taxon>Magnoliopsida</taxon>
        <taxon>eudicotyledons</taxon>
        <taxon>Gunneridae</taxon>
        <taxon>Pentapetalae</taxon>
        <taxon>asterids</taxon>
        <taxon>lamiids</taxon>
        <taxon>Solanales</taxon>
        <taxon>Solanaceae</taxon>
        <taxon>Solanoideae</taxon>
        <taxon>Solaneae</taxon>
        <taxon>Solanum</taxon>
    </lineage>
</organism>
<dbReference type="EMBL" id="CP133614">
    <property type="protein sequence ID" value="WMV22612.1"/>
    <property type="molecule type" value="Genomic_DNA"/>
</dbReference>
<name>A0AAF0TJA3_SOLVR</name>
<proteinExistence type="predicted"/>
<dbReference type="Proteomes" id="UP001234989">
    <property type="component" value="Chromosome 3"/>
</dbReference>
<feature type="non-terminal residue" evidence="1">
    <location>
        <position position="1"/>
    </location>
</feature>
<keyword evidence="2" id="KW-1185">Reference proteome</keyword>
<evidence type="ECO:0000313" key="1">
    <source>
        <dbReference type="EMBL" id="WMV22612.1"/>
    </source>
</evidence>
<accession>A0AAF0TJA3</accession>